<comment type="caution">
    <text evidence="1">The sequence shown here is derived from an EMBL/GenBank/DDBJ whole genome shotgun (WGS) entry which is preliminary data.</text>
</comment>
<dbReference type="Proteomes" id="UP000730618">
    <property type="component" value="Unassembled WGS sequence"/>
</dbReference>
<reference evidence="1 2" key="1">
    <citation type="submission" date="2021-06" db="EMBL/GenBank/DDBJ databases">
        <authorList>
            <person name="Criscuolo A."/>
        </authorList>
    </citation>
    <scope>NUCLEOTIDE SEQUENCE [LARGE SCALE GENOMIC DNA]</scope>
    <source>
        <strain evidence="2">CIP 111802</strain>
    </source>
</reference>
<accession>A0ABN7TU57</accession>
<dbReference type="RefSeq" id="WP_218101229.1">
    <property type="nucleotide sequence ID" value="NZ_CAJVCE010000016.1"/>
</dbReference>
<evidence type="ECO:0000313" key="2">
    <source>
        <dbReference type="Proteomes" id="UP000730618"/>
    </source>
</evidence>
<name>A0ABN7TU57_9BACL</name>
<proteinExistence type="predicted"/>
<keyword evidence="2" id="KW-1185">Reference proteome</keyword>
<gene>
    <name evidence="1" type="ORF">PAECIP111802_04979</name>
</gene>
<dbReference type="EMBL" id="CAJVCE010000016">
    <property type="protein sequence ID" value="CAG7651498.1"/>
    <property type="molecule type" value="Genomic_DNA"/>
</dbReference>
<organism evidence="1 2">
    <name type="scientific">Paenibacillus allorhizosphaerae</name>
    <dbReference type="NCBI Taxonomy" id="2849866"/>
    <lineage>
        <taxon>Bacteria</taxon>
        <taxon>Bacillati</taxon>
        <taxon>Bacillota</taxon>
        <taxon>Bacilli</taxon>
        <taxon>Bacillales</taxon>
        <taxon>Paenibacillaceae</taxon>
        <taxon>Paenibacillus</taxon>
    </lineage>
</organism>
<evidence type="ECO:0000313" key="1">
    <source>
        <dbReference type="EMBL" id="CAG7651498.1"/>
    </source>
</evidence>
<protein>
    <submittedName>
        <fullName evidence="1">Uncharacterized protein</fullName>
    </submittedName>
</protein>
<sequence>MAERLITTTCEKCGNLVTIDLEGATFDEAMKWTKDIDKTPMSCPSGFHVEVGGWRKWWNLDKVIPNAFAPHEKKTVNLIVSRFRITVGKNTFHFFEPEGVSQFLTGYADGLKQQRRSLNVVVKMEKLNSSGKILHSIEETIVDLLAPGIVIG</sequence>